<proteinExistence type="predicted"/>
<evidence type="ECO:0000313" key="2">
    <source>
        <dbReference type="Proteomes" id="UP000814140"/>
    </source>
</evidence>
<dbReference type="Proteomes" id="UP000814140">
    <property type="component" value="Unassembled WGS sequence"/>
</dbReference>
<name>A0ACB8T3U5_9AGAM</name>
<accession>A0ACB8T3U5</accession>
<organism evidence="1 2">
    <name type="scientific">Artomyces pyxidatus</name>
    <dbReference type="NCBI Taxonomy" id="48021"/>
    <lineage>
        <taxon>Eukaryota</taxon>
        <taxon>Fungi</taxon>
        <taxon>Dikarya</taxon>
        <taxon>Basidiomycota</taxon>
        <taxon>Agaricomycotina</taxon>
        <taxon>Agaricomycetes</taxon>
        <taxon>Russulales</taxon>
        <taxon>Auriscalpiaceae</taxon>
        <taxon>Artomyces</taxon>
    </lineage>
</organism>
<reference evidence="1" key="2">
    <citation type="journal article" date="2022" name="New Phytol.">
        <title>Evolutionary transition to the ectomycorrhizal habit in the genomes of a hyperdiverse lineage of mushroom-forming fungi.</title>
        <authorList>
            <person name="Looney B."/>
            <person name="Miyauchi S."/>
            <person name="Morin E."/>
            <person name="Drula E."/>
            <person name="Courty P.E."/>
            <person name="Kohler A."/>
            <person name="Kuo A."/>
            <person name="LaButti K."/>
            <person name="Pangilinan J."/>
            <person name="Lipzen A."/>
            <person name="Riley R."/>
            <person name="Andreopoulos W."/>
            <person name="He G."/>
            <person name="Johnson J."/>
            <person name="Nolan M."/>
            <person name="Tritt A."/>
            <person name="Barry K.W."/>
            <person name="Grigoriev I.V."/>
            <person name="Nagy L.G."/>
            <person name="Hibbett D."/>
            <person name="Henrissat B."/>
            <person name="Matheny P.B."/>
            <person name="Labbe J."/>
            <person name="Martin F.M."/>
        </authorList>
    </citation>
    <scope>NUCLEOTIDE SEQUENCE</scope>
    <source>
        <strain evidence="1">HHB10654</strain>
    </source>
</reference>
<evidence type="ECO:0000313" key="1">
    <source>
        <dbReference type="EMBL" id="KAI0062890.1"/>
    </source>
</evidence>
<dbReference type="EMBL" id="MU277205">
    <property type="protein sequence ID" value="KAI0062890.1"/>
    <property type="molecule type" value="Genomic_DNA"/>
</dbReference>
<sequence>MLRSTISTGSYVLTKYSRSYPSATSAPSAVARADQLDWQHFVNPVIRLVLDVQKASNGDLESVRLRILWNMTTGQDAMDIDQREIVFEDIDLLSFSTMPSAAAPQNLPLKAVYRDSVVGIRYQHPRVCPPNTPASYRRFQINFSTQDAAGEFVNAIRPVCPCKANAIPGQTPQAMAPMVPPASNAGNLLMSSTSSRAPAVMRYNTMLPPNPDSGPSRPLITRASTNMHRGIMLPPDRNSRRSEQNAHPSSSPGLSLLPSDPPAPHYPLPGDSIAGRASHSFADFQLPRDQVSQEQESRPGTQGSYRNKVRDISSLVDNHGSSLPASSLPPSSSPPFSAPVVSQIPVPSASISTLKSTESLSTAARAMEPDRSAFLTSLRETPALYGLSRSELEGLVSQVVREPGFIKLLENLNTLWTVKGYIAQ</sequence>
<gene>
    <name evidence="1" type="ORF">BV25DRAFT_1899609</name>
</gene>
<comment type="caution">
    <text evidence="1">The sequence shown here is derived from an EMBL/GenBank/DDBJ whole genome shotgun (WGS) entry which is preliminary data.</text>
</comment>
<reference evidence="1" key="1">
    <citation type="submission" date="2021-03" db="EMBL/GenBank/DDBJ databases">
        <authorList>
            <consortium name="DOE Joint Genome Institute"/>
            <person name="Ahrendt S."/>
            <person name="Looney B.P."/>
            <person name="Miyauchi S."/>
            <person name="Morin E."/>
            <person name="Drula E."/>
            <person name="Courty P.E."/>
            <person name="Chicoki N."/>
            <person name="Fauchery L."/>
            <person name="Kohler A."/>
            <person name="Kuo A."/>
            <person name="Labutti K."/>
            <person name="Pangilinan J."/>
            <person name="Lipzen A."/>
            <person name="Riley R."/>
            <person name="Andreopoulos W."/>
            <person name="He G."/>
            <person name="Johnson J."/>
            <person name="Barry K.W."/>
            <person name="Grigoriev I.V."/>
            <person name="Nagy L."/>
            <person name="Hibbett D."/>
            <person name="Henrissat B."/>
            <person name="Matheny P.B."/>
            <person name="Labbe J."/>
            <person name="Martin F."/>
        </authorList>
    </citation>
    <scope>NUCLEOTIDE SEQUENCE</scope>
    <source>
        <strain evidence="1">HHB10654</strain>
    </source>
</reference>
<protein>
    <submittedName>
        <fullName evidence="1">Uncharacterized protein</fullName>
    </submittedName>
</protein>
<keyword evidence="2" id="KW-1185">Reference proteome</keyword>